<sequence length="257" mass="27716">MEIGRGWDSVATLVDGWVWRRAQRAEIVPQLLRETRIMPWLAPRLPLPVPVPEPIDGEPFAVRHRMIAGAALAGPTAAHGMALGAFLRALHDCPVGEALRHGLSSAERTRANRAADVEEFRDRVVPLLPSDIRPRALELLDTVAELPADTVVHGDLGPEHILADADGLTGIIDFGDAQIGDSAIDLAWALYGTPPAFRQALAASYGVTDAQRERALVWHRLGPWHEVTFGQLTSDDELIDSGVAGVIARLTDTVPAG</sequence>
<gene>
    <name evidence="2" type="ORF">NDR86_02605</name>
</gene>
<dbReference type="Gene3D" id="3.30.200.20">
    <property type="entry name" value="Phosphorylase Kinase, domain 1"/>
    <property type="match status" value="1"/>
</dbReference>
<evidence type="ECO:0000259" key="1">
    <source>
        <dbReference type="Pfam" id="PF01636"/>
    </source>
</evidence>
<keyword evidence="3" id="KW-1185">Reference proteome</keyword>
<dbReference type="EMBL" id="JAMRXG010000001">
    <property type="protein sequence ID" value="MCM6772362.1"/>
    <property type="molecule type" value="Genomic_DNA"/>
</dbReference>
<dbReference type="SUPFAM" id="SSF56112">
    <property type="entry name" value="Protein kinase-like (PK-like)"/>
    <property type="match status" value="1"/>
</dbReference>
<dbReference type="PANTHER" id="PTHR21310:SF15">
    <property type="entry name" value="AMINOGLYCOSIDE PHOSPHOTRANSFERASE DOMAIN-CONTAINING PROTEIN"/>
    <property type="match status" value="1"/>
</dbReference>
<dbReference type="Gene3D" id="3.90.1200.10">
    <property type="match status" value="1"/>
</dbReference>
<dbReference type="InterPro" id="IPR002575">
    <property type="entry name" value="Aminoglycoside_PTrfase"/>
</dbReference>
<comment type="caution">
    <text evidence="2">The sequence shown here is derived from an EMBL/GenBank/DDBJ whole genome shotgun (WGS) entry which is preliminary data.</text>
</comment>
<accession>A0A9X2E1A3</accession>
<feature type="domain" description="Aminoglycoside phosphotransferase" evidence="1">
    <location>
        <begin position="3"/>
        <end position="214"/>
    </location>
</feature>
<reference evidence="2" key="1">
    <citation type="submission" date="2022-06" db="EMBL/GenBank/DDBJ databases">
        <title>Novel species in genus nocardia.</title>
        <authorList>
            <person name="Li F."/>
        </authorList>
    </citation>
    <scope>NUCLEOTIDE SEQUENCE</scope>
    <source>
        <strain evidence="2">CDC141</strain>
    </source>
</reference>
<dbReference type="InterPro" id="IPR051678">
    <property type="entry name" value="AGP_Transferase"/>
</dbReference>
<evidence type="ECO:0000313" key="3">
    <source>
        <dbReference type="Proteomes" id="UP001139157"/>
    </source>
</evidence>
<evidence type="ECO:0000313" key="2">
    <source>
        <dbReference type="EMBL" id="MCM6772362.1"/>
    </source>
</evidence>
<dbReference type="Proteomes" id="UP001139157">
    <property type="component" value="Unassembled WGS sequence"/>
</dbReference>
<dbReference type="PANTHER" id="PTHR21310">
    <property type="entry name" value="AMINOGLYCOSIDE PHOSPHOTRANSFERASE-RELATED-RELATED"/>
    <property type="match status" value="1"/>
</dbReference>
<name>A0A9X2E1A3_9NOCA</name>
<dbReference type="RefSeq" id="WP_251909221.1">
    <property type="nucleotide sequence ID" value="NZ_JAMRXG010000001.1"/>
</dbReference>
<dbReference type="Pfam" id="PF01636">
    <property type="entry name" value="APH"/>
    <property type="match status" value="1"/>
</dbReference>
<proteinExistence type="predicted"/>
<dbReference type="AlphaFoldDB" id="A0A9X2E1A3"/>
<organism evidence="2 3">
    <name type="scientific">Nocardia pulmonis</name>
    <dbReference type="NCBI Taxonomy" id="2951408"/>
    <lineage>
        <taxon>Bacteria</taxon>
        <taxon>Bacillati</taxon>
        <taxon>Actinomycetota</taxon>
        <taxon>Actinomycetes</taxon>
        <taxon>Mycobacteriales</taxon>
        <taxon>Nocardiaceae</taxon>
        <taxon>Nocardia</taxon>
    </lineage>
</organism>
<dbReference type="InterPro" id="IPR011009">
    <property type="entry name" value="Kinase-like_dom_sf"/>
</dbReference>
<protein>
    <submittedName>
        <fullName evidence="2">Phosphotransferase</fullName>
    </submittedName>
</protein>